<dbReference type="Proteomes" id="UP001222087">
    <property type="component" value="Chromosome"/>
</dbReference>
<dbReference type="EMBL" id="CP119078">
    <property type="protein sequence ID" value="WED41904.1"/>
    <property type="molecule type" value="Genomic_DNA"/>
</dbReference>
<evidence type="ECO:0000313" key="1">
    <source>
        <dbReference type="EMBL" id="WED41904.1"/>
    </source>
</evidence>
<sequence length="376" mass="42743">MTKKRVLITARDVGAAINIIEIIKFIPTRSDCEIHVYVQSPALRYFINFNISHNVVPQLIAKTPEDVHADGLIQYAQQLIATVKPDVILCGLSTPGDAGIDEALIKVAKNKIPSIVMQDFWGEVNDFFGVCADYYFCLDNEAKNLTEKRYPCQGIVIGSPRHSWYQTLDLQNLRPQLRQEVDLSTSEIVVGLFGQSLHRLKGYQETLSEFLSTVYQVRPEATILYRQHPRESGEQAENTVKLLEQSNLKFIKHNHDKVEHSLILCDVVTSILSNCLYDSCYLNFFSSKPLITPIALCYKADILEHLNNFNMIESSPYKAKNIALICNTKKPDDKTMEDILSADCRKEYWLASKQLENPKYSAEKAFDTIIKIITNC</sequence>
<dbReference type="RefSeq" id="WP_275087728.1">
    <property type="nucleotide sequence ID" value="NZ_CP119078.1"/>
</dbReference>
<accession>A0ABY8AQ40</accession>
<reference evidence="1 2" key="1">
    <citation type="submission" date="2023-02" db="EMBL/GenBank/DDBJ databases">
        <title>Genome Sequence of L. cardiaca H63T.</title>
        <authorList>
            <person name="Lopez A.E."/>
            <person name="Cianciotto N.P."/>
        </authorList>
    </citation>
    <scope>NUCLEOTIDE SEQUENCE [LARGE SCALE GENOMIC DNA]</scope>
    <source>
        <strain evidence="1 2">H63</strain>
    </source>
</reference>
<keyword evidence="2" id="KW-1185">Reference proteome</keyword>
<gene>
    <name evidence="1" type="ORF">PXX05_08140</name>
</gene>
<evidence type="ECO:0008006" key="3">
    <source>
        <dbReference type="Google" id="ProtNLM"/>
    </source>
</evidence>
<protein>
    <recommendedName>
        <fullName evidence="3">UDP-N-acetylglucosamine 2-epimerase</fullName>
    </recommendedName>
</protein>
<dbReference type="SUPFAM" id="SSF53756">
    <property type="entry name" value="UDP-Glycosyltransferase/glycogen phosphorylase"/>
    <property type="match status" value="1"/>
</dbReference>
<evidence type="ECO:0000313" key="2">
    <source>
        <dbReference type="Proteomes" id="UP001222087"/>
    </source>
</evidence>
<organism evidence="1 2">
    <name type="scientific">Legionella cardiaca</name>
    <dbReference type="NCBI Taxonomy" id="1071983"/>
    <lineage>
        <taxon>Bacteria</taxon>
        <taxon>Pseudomonadati</taxon>
        <taxon>Pseudomonadota</taxon>
        <taxon>Gammaproteobacteria</taxon>
        <taxon>Legionellales</taxon>
        <taxon>Legionellaceae</taxon>
        <taxon>Legionella</taxon>
    </lineage>
</organism>
<proteinExistence type="predicted"/>
<name>A0ABY8AQ40_9GAMM</name>